<name>A0A9P9Y659_9HYPO</name>
<dbReference type="PANTHER" id="PTHR13847:SF129">
    <property type="entry name" value="FAD DEPENDENT OXIDOREDUCTASE"/>
    <property type="match status" value="1"/>
</dbReference>
<organism evidence="3 4">
    <name type="scientific">Emericellopsis cladophorae</name>
    <dbReference type="NCBI Taxonomy" id="2686198"/>
    <lineage>
        <taxon>Eukaryota</taxon>
        <taxon>Fungi</taxon>
        <taxon>Dikarya</taxon>
        <taxon>Ascomycota</taxon>
        <taxon>Pezizomycotina</taxon>
        <taxon>Sordariomycetes</taxon>
        <taxon>Hypocreomycetidae</taxon>
        <taxon>Hypocreales</taxon>
        <taxon>Bionectriaceae</taxon>
        <taxon>Emericellopsis</taxon>
    </lineage>
</organism>
<accession>A0A9P9Y659</accession>
<dbReference type="AlphaFoldDB" id="A0A9P9Y659"/>
<feature type="region of interest" description="Disordered" evidence="1">
    <location>
        <begin position="1"/>
        <end position="55"/>
    </location>
</feature>
<reference evidence="3" key="1">
    <citation type="journal article" date="2021" name="J Fungi (Basel)">
        <title>Genomic and Metabolomic Analyses of the Marine Fungus Emericellopsis cladophorae: Insights into Saltwater Adaptability Mechanisms and Its Biosynthetic Potential.</title>
        <authorList>
            <person name="Goncalves M.F.M."/>
            <person name="Hilario S."/>
            <person name="Van de Peer Y."/>
            <person name="Esteves A.C."/>
            <person name="Alves A."/>
        </authorList>
    </citation>
    <scope>NUCLEOTIDE SEQUENCE</scope>
    <source>
        <strain evidence="3">MUM 19.33</strain>
    </source>
</reference>
<dbReference type="Proteomes" id="UP001055219">
    <property type="component" value="Unassembled WGS sequence"/>
</dbReference>
<keyword evidence="4" id="KW-1185">Reference proteome</keyword>
<dbReference type="GeneID" id="75831243"/>
<feature type="domain" description="FAD dependent oxidoreductase" evidence="2">
    <location>
        <begin position="134"/>
        <end position="500"/>
    </location>
</feature>
<evidence type="ECO:0000313" key="3">
    <source>
        <dbReference type="EMBL" id="KAI6784211.1"/>
    </source>
</evidence>
<evidence type="ECO:0000313" key="4">
    <source>
        <dbReference type="Proteomes" id="UP001055219"/>
    </source>
</evidence>
<dbReference type="SUPFAM" id="SSF51905">
    <property type="entry name" value="FAD/NAD(P)-binding domain"/>
    <property type="match status" value="1"/>
</dbReference>
<feature type="region of interest" description="Disordered" evidence="1">
    <location>
        <begin position="93"/>
        <end position="112"/>
    </location>
</feature>
<dbReference type="PANTHER" id="PTHR13847">
    <property type="entry name" value="SARCOSINE DEHYDROGENASE-RELATED"/>
    <property type="match status" value="1"/>
</dbReference>
<evidence type="ECO:0000256" key="1">
    <source>
        <dbReference type="SAM" id="MobiDB-lite"/>
    </source>
</evidence>
<comment type="caution">
    <text evidence="3">The sequence shown here is derived from an EMBL/GenBank/DDBJ whole genome shotgun (WGS) entry which is preliminary data.</text>
</comment>
<gene>
    <name evidence="3" type="ORF">J7T54_004757</name>
</gene>
<dbReference type="Gene3D" id="3.30.9.10">
    <property type="entry name" value="D-Amino Acid Oxidase, subunit A, domain 2"/>
    <property type="match status" value="1"/>
</dbReference>
<evidence type="ECO:0000259" key="2">
    <source>
        <dbReference type="Pfam" id="PF01266"/>
    </source>
</evidence>
<dbReference type="GO" id="GO:0005737">
    <property type="term" value="C:cytoplasm"/>
    <property type="evidence" value="ECO:0007669"/>
    <property type="project" value="TreeGrafter"/>
</dbReference>
<dbReference type="InterPro" id="IPR006076">
    <property type="entry name" value="FAD-dep_OxRdtase"/>
</dbReference>
<sequence>MAEEEIVEKDRQDTLMPGVRPRSVLASQCRLIQEQPSSRLGADKPRDSRSGQIENPVVRVDATLDTDRDSRQSIRSLTYIIAPVFATMTASTTQPGQASLPSASPTHSYWHSQPSQTLLDHRTTSQLPSSATTVIVGSGITGAFVARELIENGASDVVMLEARQACWGATGRNGGHCQPLLYLTKPHIGRFELGTYHFLQDLVRKETINCSWESTGGVHAIYSTAVLDLARKAIQRLPSDLSSSVHLTTDPEKLQTLKLRDNAIAAIVQDHAAKCWPYKLVSHILEALVRTSSFNLQTITPVTYIQRCASSYIVHTDRGQIAAENVVLATNAYTSHLLPSFTGFITPVRGHVSALVPPDGQSLAHTYVWSIQKEGDAGESDDYLVQRPTGELILGGERNAVTDGGVGISSDDEVDPIVAKRLRTVLSSILKVGEHGIKELEAKYEWSGIMGYSQDASPWVGRVPESLGGRDEGHGNLWVSAGYTGHGMPVAARCGIAVAEKILGKTKHVVDVPSEWLITQERVDGLKSLAMSDTMEDELRMLLESDGAF</sequence>
<dbReference type="Gene3D" id="3.50.50.60">
    <property type="entry name" value="FAD/NAD(P)-binding domain"/>
    <property type="match status" value="1"/>
</dbReference>
<protein>
    <submittedName>
        <fullName evidence="3">Oxidoreductase-like protein</fullName>
    </submittedName>
</protein>
<dbReference type="Pfam" id="PF01266">
    <property type="entry name" value="DAO"/>
    <property type="match status" value="1"/>
</dbReference>
<dbReference type="RefSeq" id="XP_051365067.1">
    <property type="nucleotide sequence ID" value="XM_051503445.1"/>
</dbReference>
<dbReference type="EMBL" id="JAGIXG020000005">
    <property type="protein sequence ID" value="KAI6784211.1"/>
    <property type="molecule type" value="Genomic_DNA"/>
</dbReference>
<dbReference type="OrthoDB" id="429143at2759"/>
<reference evidence="3" key="2">
    <citation type="submission" date="2022-07" db="EMBL/GenBank/DDBJ databases">
        <authorList>
            <person name="Goncalves M.F.M."/>
            <person name="Hilario S."/>
            <person name="Van De Peer Y."/>
            <person name="Esteves A.C."/>
            <person name="Alves A."/>
        </authorList>
    </citation>
    <scope>NUCLEOTIDE SEQUENCE</scope>
    <source>
        <strain evidence="3">MUM 19.33</strain>
    </source>
</reference>
<dbReference type="InterPro" id="IPR036188">
    <property type="entry name" value="FAD/NAD-bd_sf"/>
</dbReference>
<proteinExistence type="predicted"/>